<keyword evidence="4" id="KW-1185">Reference proteome</keyword>
<keyword evidence="1" id="KW-0175">Coiled coil</keyword>
<evidence type="ECO:0000313" key="3">
    <source>
        <dbReference type="EMBL" id="OEU19267.1"/>
    </source>
</evidence>
<feature type="region of interest" description="Disordered" evidence="2">
    <location>
        <begin position="220"/>
        <end position="263"/>
    </location>
</feature>
<protein>
    <submittedName>
        <fullName evidence="3">Uncharacterized protein</fullName>
    </submittedName>
</protein>
<feature type="compositionally biased region" description="Low complexity" evidence="2">
    <location>
        <begin position="98"/>
        <end position="107"/>
    </location>
</feature>
<feature type="compositionally biased region" description="Basic and acidic residues" evidence="2">
    <location>
        <begin position="240"/>
        <end position="260"/>
    </location>
</feature>
<organism evidence="3 4">
    <name type="scientific">Fragilariopsis cylindrus CCMP1102</name>
    <dbReference type="NCBI Taxonomy" id="635003"/>
    <lineage>
        <taxon>Eukaryota</taxon>
        <taxon>Sar</taxon>
        <taxon>Stramenopiles</taxon>
        <taxon>Ochrophyta</taxon>
        <taxon>Bacillariophyta</taxon>
        <taxon>Bacillariophyceae</taxon>
        <taxon>Bacillariophycidae</taxon>
        <taxon>Bacillariales</taxon>
        <taxon>Bacillariaceae</taxon>
        <taxon>Fragilariopsis</taxon>
    </lineage>
</organism>
<evidence type="ECO:0000256" key="2">
    <source>
        <dbReference type="SAM" id="MobiDB-lite"/>
    </source>
</evidence>
<dbReference type="KEGG" id="fcy:FRACYDRAFT_235317"/>
<dbReference type="AlphaFoldDB" id="A0A1E7FM98"/>
<proteinExistence type="predicted"/>
<dbReference type="OrthoDB" id="46516at2759"/>
<feature type="compositionally biased region" description="Polar residues" evidence="2">
    <location>
        <begin position="137"/>
        <end position="147"/>
    </location>
</feature>
<evidence type="ECO:0000313" key="4">
    <source>
        <dbReference type="Proteomes" id="UP000095751"/>
    </source>
</evidence>
<name>A0A1E7FM98_9STRA</name>
<feature type="region of interest" description="Disordered" evidence="2">
    <location>
        <begin position="90"/>
        <end position="151"/>
    </location>
</feature>
<sequence length="498" mass="56256">MGKEAAKMMTAFGDGPYPDPSVLEQALLGTRKALQVSIMDARKVRRRLQQEFQDARNIVLNYNPKKNGTRPNPTMEAAVAWKRAAAAAAVAETNKKASSNNNNNNSNNEHKNETDAAPMTPSNNKSETKIKTETTKPNKQQQPQYHSGSIDPKLLYRAMSEGTDKLSYAHKCGFHMEELTHLYPEEMRAYERWNEMHEEYNTSKSDDKEKAAEVCVGEEDDVDADADGSAANPSTAAATVKEEQEEKETNTDKEEPDGGHLRQRAAQFDFRTDGMKSDWYIEYAKVRQGSFLPNNLRVRRTPAEIEWDRLRKMKKGRQFAGAWECMSGRAPWAFLAYDRFGRNVEKAIFLRNDEANDRDFSNRSLWDLPKGEQLTLEDIERALQDPDIKPATVYGTEDSTGPSSIQLYFGPGWEDRLELEMDEMIASAKGTDHQISEEERMVRNHEMELLVRISAPPVNGNALEELVKSRKQGMSQNDTANVTTQVKCSLLCSRDGAV</sequence>
<dbReference type="Proteomes" id="UP000095751">
    <property type="component" value="Unassembled WGS sequence"/>
</dbReference>
<dbReference type="EMBL" id="KV784355">
    <property type="protein sequence ID" value="OEU19267.1"/>
    <property type="molecule type" value="Genomic_DNA"/>
</dbReference>
<evidence type="ECO:0000256" key="1">
    <source>
        <dbReference type="SAM" id="Coils"/>
    </source>
</evidence>
<reference evidence="3 4" key="1">
    <citation type="submission" date="2016-09" db="EMBL/GenBank/DDBJ databases">
        <title>Extensive genetic diversity and differential bi-allelic expression allows diatom success in the polar Southern Ocean.</title>
        <authorList>
            <consortium name="DOE Joint Genome Institute"/>
            <person name="Mock T."/>
            <person name="Otillar R.P."/>
            <person name="Strauss J."/>
            <person name="Dupont C."/>
            <person name="Frickenhaus S."/>
            <person name="Maumus F."/>
            <person name="Mcmullan M."/>
            <person name="Sanges R."/>
            <person name="Schmutz J."/>
            <person name="Toseland A."/>
            <person name="Valas R."/>
            <person name="Veluchamy A."/>
            <person name="Ward B.J."/>
            <person name="Allen A."/>
            <person name="Barry K."/>
            <person name="Falciatore A."/>
            <person name="Ferrante M."/>
            <person name="Fortunato A.E."/>
            <person name="Gloeckner G."/>
            <person name="Gruber A."/>
            <person name="Hipkin R."/>
            <person name="Janech M."/>
            <person name="Kroth P."/>
            <person name="Leese F."/>
            <person name="Lindquist E."/>
            <person name="Lyon B.R."/>
            <person name="Martin J."/>
            <person name="Mayer C."/>
            <person name="Parker M."/>
            <person name="Quesneville H."/>
            <person name="Raymond J."/>
            <person name="Uhlig C."/>
            <person name="Valentin K.U."/>
            <person name="Worden A.Z."/>
            <person name="Armbrust E.V."/>
            <person name="Bowler C."/>
            <person name="Green B."/>
            <person name="Moulton V."/>
            <person name="Van Oosterhout C."/>
            <person name="Grigoriev I."/>
        </authorList>
    </citation>
    <scope>NUCLEOTIDE SEQUENCE [LARGE SCALE GENOMIC DNA]</scope>
    <source>
        <strain evidence="3 4">CCMP1102</strain>
    </source>
</reference>
<feature type="compositionally biased region" description="Basic and acidic residues" evidence="2">
    <location>
        <begin position="126"/>
        <end position="136"/>
    </location>
</feature>
<feature type="coiled-coil region" evidence="1">
    <location>
        <begin position="31"/>
        <end position="58"/>
    </location>
</feature>
<dbReference type="InParanoid" id="A0A1E7FM98"/>
<accession>A0A1E7FM98</accession>
<gene>
    <name evidence="3" type="ORF">FRACYDRAFT_235317</name>
</gene>